<dbReference type="AlphaFoldDB" id="A0A8R1ENC7"/>
<reference evidence="1" key="2">
    <citation type="submission" date="2022-06" db="UniProtKB">
        <authorList>
            <consortium name="EnsemblMetazoa"/>
        </authorList>
    </citation>
    <scope>IDENTIFICATION</scope>
    <source>
        <strain evidence="1">DF5081</strain>
    </source>
</reference>
<name>A0A8R1ENC7_CAEJA</name>
<evidence type="ECO:0000313" key="1">
    <source>
        <dbReference type="EnsemblMetazoa" id="CJA38401.1"/>
    </source>
</evidence>
<reference evidence="2" key="1">
    <citation type="submission" date="2010-08" db="EMBL/GenBank/DDBJ databases">
        <authorList>
            <consortium name="Caenorhabditis japonica Sequencing Consortium"/>
            <person name="Wilson R.K."/>
        </authorList>
    </citation>
    <scope>NUCLEOTIDE SEQUENCE [LARGE SCALE GENOMIC DNA]</scope>
    <source>
        <strain evidence="2">DF5081</strain>
    </source>
</reference>
<sequence>MSNCQYQKDYFVFTARLSCKYKDRKDFKYHIEWFERNLFTDQLITPHNNVGYATDGEVLVNNFGKLYGDGFLDWDYEVHAIIVHTCTQDEKSYLMIRHEFEDCDTFNMRSCRVNIAMDVTEQGAKLDNSKQYPWDL</sequence>
<evidence type="ECO:0000313" key="2">
    <source>
        <dbReference type="Proteomes" id="UP000005237"/>
    </source>
</evidence>
<organism evidence="1 2">
    <name type="scientific">Caenorhabditis japonica</name>
    <dbReference type="NCBI Taxonomy" id="281687"/>
    <lineage>
        <taxon>Eukaryota</taxon>
        <taxon>Metazoa</taxon>
        <taxon>Ecdysozoa</taxon>
        <taxon>Nematoda</taxon>
        <taxon>Chromadorea</taxon>
        <taxon>Rhabditida</taxon>
        <taxon>Rhabditina</taxon>
        <taxon>Rhabditomorpha</taxon>
        <taxon>Rhabditoidea</taxon>
        <taxon>Rhabditidae</taxon>
        <taxon>Peloderinae</taxon>
        <taxon>Caenorhabditis</taxon>
    </lineage>
</organism>
<accession>A0A8R1ENC7</accession>
<dbReference type="Proteomes" id="UP000005237">
    <property type="component" value="Unassembled WGS sequence"/>
</dbReference>
<protein>
    <submittedName>
        <fullName evidence="1">Uncharacterized protein</fullName>
    </submittedName>
</protein>
<proteinExistence type="predicted"/>
<dbReference type="EnsemblMetazoa" id="CJA38401.1">
    <property type="protein sequence ID" value="CJA38401.1"/>
    <property type="gene ID" value="WBGene00214248"/>
</dbReference>
<keyword evidence="2" id="KW-1185">Reference proteome</keyword>